<dbReference type="STRING" id="1121001.SAMN02745857_03527"/>
<dbReference type="RefSeq" id="WP_084092472.1">
    <property type="nucleotide sequence ID" value="NZ_FWXD01000027.1"/>
</dbReference>
<sequence length="424" mass="46752">MQTPTHNFAADSALDDFFQPGFDPRDLGPLAGLLRAKPYLDALITLFRGGEDEVLVRLLMLREIGARADAPRWSPQELDAHFAYINPIKRDTVLKRLRDNGLLVWDSDDALYSLSEPGRVALAAVGTLTQFADGDAELGYLTAQVAAGQALGNIAPEMLQHLLARLNELHGNFADALESQSEFQIRQARAKLDSVWRWVEKGTDVIRQVLADDDGDRQVQQVAQAIALAQGRMLRMTGVFQRRLAELAAQRVHLGQSGLTSTNVADWLRGRSQEQLAALGRDLLSFHPEPPLVVSDILLDVTEFELLERERDTQTESVLPTSELAQSVSAVEAERLLLAEELFDFLKDVRIDTALADAVLADTYPETAYRLSLLSLLGDADAALEQSVVADIVKLPLRLATDDAVDELDHPEVASLTRGRLIPR</sequence>
<evidence type="ECO:0000313" key="1">
    <source>
        <dbReference type="EMBL" id="SMC28987.1"/>
    </source>
</evidence>
<name>A0A1W1XYQ9_9NEIS</name>
<proteinExistence type="predicted"/>
<dbReference type="Proteomes" id="UP000192761">
    <property type="component" value="Unassembled WGS sequence"/>
</dbReference>
<organism evidence="1 2">
    <name type="scientific">Andreprevotia lacus DSM 23236</name>
    <dbReference type="NCBI Taxonomy" id="1121001"/>
    <lineage>
        <taxon>Bacteria</taxon>
        <taxon>Pseudomonadati</taxon>
        <taxon>Pseudomonadota</taxon>
        <taxon>Betaproteobacteria</taxon>
        <taxon>Neisseriales</taxon>
        <taxon>Chitinibacteraceae</taxon>
        <taxon>Andreprevotia</taxon>
    </lineage>
</organism>
<dbReference type="EMBL" id="FWXD01000027">
    <property type="protein sequence ID" value="SMC28987.1"/>
    <property type="molecule type" value="Genomic_DNA"/>
</dbReference>
<dbReference type="AlphaFoldDB" id="A0A1W1XYQ9"/>
<keyword evidence="2" id="KW-1185">Reference proteome</keyword>
<reference evidence="1 2" key="1">
    <citation type="submission" date="2017-04" db="EMBL/GenBank/DDBJ databases">
        <authorList>
            <person name="Afonso C.L."/>
            <person name="Miller P.J."/>
            <person name="Scott M.A."/>
            <person name="Spackman E."/>
            <person name="Goraichik I."/>
            <person name="Dimitrov K.M."/>
            <person name="Suarez D.L."/>
            <person name="Swayne D.E."/>
        </authorList>
    </citation>
    <scope>NUCLEOTIDE SEQUENCE [LARGE SCALE GENOMIC DNA]</scope>
    <source>
        <strain evidence="1 2">DSM 23236</strain>
    </source>
</reference>
<evidence type="ECO:0000313" key="2">
    <source>
        <dbReference type="Proteomes" id="UP000192761"/>
    </source>
</evidence>
<gene>
    <name evidence="1" type="ORF">SAMN02745857_03527</name>
</gene>
<protein>
    <submittedName>
        <fullName evidence="1">Uncharacterized protein</fullName>
    </submittedName>
</protein>
<dbReference type="OrthoDB" id="6015875at2"/>
<accession>A0A1W1XYQ9</accession>